<evidence type="ECO:0000313" key="12">
    <source>
        <dbReference type="Proteomes" id="UP001530293"/>
    </source>
</evidence>
<keyword evidence="5" id="KW-1000">Mitochondrion outer membrane</keyword>
<evidence type="ECO:0000313" key="11">
    <source>
        <dbReference type="EMBL" id="KAL3757140.1"/>
    </source>
</evidence>
<proteinExistence type="inferred from homology"/>
<comment type="similarity">
    <text evidence="2">Belongs to the Tom7 family.</text>
</comment>
<evidence type="ECO:0000256" key="1">
    <source>
        <dbReference type="ARBA" id="ARBA00004572"/>
    </source>
</evidence>
<comment type="subcellular location">
    <subcellularLocation>
        <location evidence="1">Mitochondrion outer membrane</location>
        <topology evidence="1">Single-pass membrane protein</topology>
    </subcellularLocation>
</comment>
<keyword evidence="9 10" id="KW-0472">Membrane</keyword>
<keyword evidence="4 10" id="KW-0812">Transmembrane</keyword>
<dbReference type="Pfam" id="PF08038">
    <property type="entry name" value="Tom7"/>
    <property type="match status" value="1"/>
</dbReference>
<evidence type="ECO:0008006" key="13">
    <source>
        <dbReference type="Google" id="ProtNLM"/>
    </source>
</evidence>
<keyword evidence="12" id="KW-1185">Reference proteome</keyword>
<evidence type="ECO:0000256" key="6">
    <source>
        <dbReference type="ARBA" id="ARBA00022927"/>
    </source>
</evidence>
<dbReference type="GO" id="GO:0015031">
    <property type="term" value="P:protein transport"/>
    <property type="evidence" value="ECO:0007669"/>
    <property type="project" value="UniProtKB-KW"/>
</dbReference>
<sequence length="74" mass="8711">MPVPRRRNRKSGNSSSIIQLSEIPRTALKLFDATYIFSKLRLVLFYGFMPAVFYIGMTTEPRPQSWWEPFNILE</sequence>
<keyword evidence="6" id="KW-0653">Protein transport</keyword>
<evidence type="ECO:0000256" key="4">
    <source>
        <dbReference type="ARBA" id="ARBA00022692"/>
    </source>
</evidence>
<name>A0ABD3M9E6_9STRA</name>
<accession>A0ABD3M9E6</accession>
<evidence type="ECO:0000256" key="7">
    <source>
        <dbReference type="ARBA" id="ARBA00022989"/>
    </source>
</evidence>
<keyword evidence="3" id="KW-0813">Transport</keyword>
<evidence type="ECO:0000256" key="10">
    <source>
        <dbReference type="SAM" id="Phobius"/>
    </source>
</evidence>
<feature type="transmembrane region" description="Helical" evidence="10">
    <location>
        <begin position="40"/>
        <end position="57"/>
    </location>
</feature>
<gene>
    <name evidence="11" type="ORF">ACHAWU_002979</name>
</gene>
<dbReference type="EMBL" id="JALLBG020000273">
    <property type="protein sequence ID" value="KAL3757140.1"/>
    <property type="molecule type" value="Genomic_DNA"/>
</dbReference>
<evidence type="ECO:0000256" key="2">
    <source>
        <dbReference type="ARBA" id="ARBA00010917"/>
    </source>
</evidence>
<protein>
    <recommendedName>
        <fullName evidence="13">Mitochondrial import receptor subunit TOM7</fullName>
    </recommendedName>
</protein>
<dbReference type="AlphaFoldDB" id="A0ABD3M9E6"/>
<organism evidence="11 12">
    <name type="scientific">Discostella pseudostelligera</name>
    <dbReference type="NCBI Taxonomy" id="259834"/>
    <lineage>
        <taxon>Eukaryota</taxon>
        <taxon>Sar</taxon>
        <taxon>Stramenopiles</taxon>
        <taxon>Ochrophyta</taxon>
        <taxon>Bacillariophyta</taxon>
        <taxon>Coscinodiscophyceae</taxon>
        <taxon>Thalassiosirophycidae</taxon>
        <taxon>Stephanodiscales</taxon>
        <taxon>Stephanodiscaceae</taxon>
        <taxon>Discostella</taxon>
    </lineage>
</organism>
<keyword evidence="8" id="KW-0496">Mitochondrion</keyword>
<comment type="caution">
    <text evidence="11">The sequence shown here is derived from an EMBL/GenBank/DDBJ whole genome shotgun (WGS) entry which is preliminary data.</text>
</comment>
<keyword evidence="7 10" id="KW-1133">Transmembrane helix</keyword>
<evidence type="ECO:0000256" key="9">
    <source>
        <dbReference type="ARBA" id="ARBA00023136"/>
    </source>
</evidence>
<dbReference type="InterPro" id="IPR012621">
    <property type="entry name" value="Tom7"/>
</dbReference>
<dbReference type="GO" id="GO:0005741">
    <property type="term" value="C:mitochondrial outer membrane"/>
    <property type="evidence" value="ECO:0007669"/>
    <property type="project" value="UniProtKB-SubCell"/>
</dbReference>
<evidence type="ECO:0000256" key="8">
    <source>
        <dbReference type="ARBA" id="ARBA00023128"/>
    </source>
</evidence>
<reference evidence="11 12" key="1">
    <citation type="submission" date="2024-10" db="EMBL/GenBank/DDBJ databases">
        <title>Updated reference genomes for cyclostephanoid diatoms.</title>
        <authorList>
            <person name="Roberts W.R."/>
            <person name="Alverson A.J."/>
        </authorList>
    </citation>
    <scope>NUCLEOTIDE SEQUENCE [LARGE SCALE GENOMIC DNA]</scope>
    <source>
        <strain evidence="11 12">AJA232-27</strain>
    </source>
</reference>
<dbReference type="Proteomes" id="UP001530293">
    <property type="component" value="Unassembled WGS sequence"/>
</dbReference>
<evidence type="ECO:0000256" key="5">
    <source>
        <dbReference type="ARBA" id="ARBA00022787"/>
    </source>
</evidence>
<evidence type="ECO:0000256" key="3">
    <source>
        <dbReference type="ARBA" id="ARBA00022448"/>
    </source>
</evidence>